<proteinExistence type="predicted"/>
<organism evidence="1 2">
    <name type="scientific">Rhodotorula toruloides</name>
    <name type="common">Yeast</name>
    <name type="synonym">Rhodosporidium toruloides</name>
    <dbReference type="NCBI Taxonomy" id="5286"/>
    <lineage>
        <taxon>Eukaryota</taxon>
        <taxon>Fungi</taxon>
        <taxon>Dikarya</taxon>
        <taxon>Basidiomycota</taxon>
        <taxon>Pucciniomycotina</taxon>
        <taxon>Microbotryomycetes</taxon>
        <taxon>Sporidiobolales</taxon>
        <taxon>Sporidiobolaceae</taxon>
        <taxon>Rhodotorula</taxon>
    </lineage>
</organism>
<dbReference type="Gene3D" id="3.80.10.10">
    <property type="entry name" value="Ribonuclease Inhibitor"/>
    <property type="match status" value="1"/>
</dbReference>
<comment type="caution">
    <text evidence="1">The sequence shown here is derived from an EMBL/GenBank/DDBJ whole genome shotgun (WGS) entry which is preliminary data.</text>
</comment>
<protein>
    <recommendedName>
        <fullName evidence="3">Proteophosphoglycan ppg4</fullName>
    </recommendedName>
</protein>
<dbReference type="OrthoDB" id="10375755at2759"/>
<reference evidence="1 2" key="1">
    <citation type="journal article" date="2018" name="Elife">
        <title>Functional genomics of lipid metabolism in the oleaginous yeast Rhodosporidium toruloides.</title>
        <authorList>
            <person name="Coradetti S.T."/>
            <person name="Pinel D."/>
            <person name="Geiselman G."/>
            <person name="Ito M."/>
            <person name="Mondo S."/>
            <person name="Reilly M.C."/>
            <person name="Cheng Y.F."/>
            <person name="Bauer S."/>
            <person name="Grigoriev I."/>
            <person name="Gladden J.M."/>
            <person name="Simmons B.A."/>
            <person name="Brem R."/>
            <person name="Arkin A.P."/>
            <person name="Skerker J.M."/>
        </authorList>
    </citation>
    <scope>NUCLEOTIDE SEQUENCE [LARGE SCALE GENOMIC DNA]</scope>
    <source>
        <strain evidence="1 2">NBRC 0880</strain>
    </source>
</reference>
<dbReference type="InterPro" id="IPR032675">
    <property type="entry name" value="LRR_dom_sf"/>
</dbReference>
<dbReference type="AlphaFoldDB" id="A0A2T0AAK8"/>
<evidence type="ECO:0000313" key="2">
    <source>
        <dbReference type="Proteomes" id="UP000239560"/>
    </source>
</evidence>
<evidence type="ECO:0000313" key="1">
    <source>
        <dbReference type="EMBL" id="PRQ74996.1"/>
    </source>
</evidence>
<dbReference type="EMBL" id="LCTV02000005">
    <property type="protein sequence ID" value="PRQ74996.1"/>
    <property type="molecule type" value="Genomic_DNA"/>
</dbReference>
<accession>A0A2T0AAK8</accession>
<gene>
    <name evidence="1" type="ORF">AAT19DRAFT_14018</name>
</gene>
<name>A0A2T0AAK8_RHOTO</name>
<sequence length="428" mass="49653">MPRTAPPLPRELLRYIFLQQLDEERGPDWAEFNGKRFSLVCRDWAAPGQELTFYRLVLSYQYSFRGYHLQDPIQQLAKHFARFQHLAHLVRDLRFEYISDKAGTTDALRTILQRCDRITEIWWPNKLNLLTTELSSLPLAELTVLQIGESERWDFSVLLRALPLCVKLRSLTLSVALPGDPPSSFAASAVEPLSLRTLLLQRTHRREFASVRAEAYFYGQILRYARPEALRTLSVSVHAQNFETLWRWVKQCISLQDLEFCIVDADPTDFLVELTSLLWHLNDLSTLRFTQEEQTKADMWEAENDRCRTGLDELAARLSQFLGTLPPTLVELEAAFWAPAGKCYDLVKTFLRSRRRDSPLRRVIFDAEVKKFGRVRLKASKSHELTEQGSEMHSDWNLTYKHWDGCSCGDWDYGSWTLDGPDAAEYEV</sequence>
<dbReference type="Proteomes" id="UP000239560">
    <property type="component" value="Unassembled WGS sequence"/>
</dbReference>
<evidence type="ECO:0008006" key="3">
    <source>
        <dbReference type="Google" id="ProtNLM"/>
    </source>
</evidence>